<reference evidence="1 2" key="1">
    <citation type="journal article" date="2019" name="Int. J. Syst. Evol. Microbiol.">
        <title>The Global Catalogue of Microorganisms (GCM) 10K type strain sequencing project: providing services to taxonomists for standard genome sequencing and annotation.</title>
        <authorList>
            <consortium name="The Broad Institute Genomics Platform"/>
            <consortium name="The Broad Institute Genome Sequencing Center for Infectious Disease"/>
            <person name="Wu L."/>
            <person name="Ma J."/>
        </authorList>
    </citation>
    <scope>NUCLEOTIDE SEQUENCE [LARGE SCALE GENOMIC DNA]</scope>
    <source>
        <strain evidence="1 2">JCM 11448</strain>
    </source>
</reference>
<dbReference type="EMBL" id="BAAAIH010000031">
    <property type="protein sequence ID" value="GAA1283699.1"/>
    <property type="molecule type" value="Genomic_DNA"/>
</dbReference>
<gene>
    <name evidence="1" type="ORF">GCM10009579_51460</name>
</gene>
<evidence type="ECO:0000313" key="2">
    <source>
        <dbReference type="Proteomes" id="UP001500282"/>
    </source>
</evidence>
<name>A0ABN1X6A4_9ACTN</name>
<organism evidence="1 2">
    <name type="scientific">Streptomyces javensis</name>
    <dbReference type="NCBI Taxonomy" id="114698"/>
    <lineage>
        <taxon>Bacteria</taxon>
        <taxon>Bacillati</taxon>
        <taxon>Actinomycetota</taxon>
        <taxon>Actinomycetes</taxon>
        <taxon>Kitasatosporales</taxon>
        <taxon>Streptomycetaceae</taxon>
        <taxon>Streptomyces</taxon>
        <taxon>Streptomyces violaceusniger group</taxon>
    </lineage>
</organism>
<proteinExistence type="predicted"/>
<sequence>MAMDYPYNTVTAQQGELRINVNISVSSDTTDVTAETITELVRTHLESLSGTIVIRAVRHEISDIAV</sequence>
<protein>
    <submittedName>
        <fullName evidence="1">Uncharacterized protein</fullName>
    </submittedName>
</protein>
<accession>A0ABN1X6A4</accession>
<comment type="caution">
    <text evidence="1">The sequence shown here is derived from an EMBL/GenBank/DDBJ whole genome shotgun (WGS) entry which is preliminary data.</text>
</comment>
<keyword evidence="2" id="KW-1185">Reference proteome</keyword>
<evidence type="ECO:0000313" key="1">
    <source>
        <dbReference type="EMBL" id="GAA1283699.1"/>
    </source>
</evidence>
<dbReference type="Proteomes" id="UP001500282">
    <property type="component" value="Unassembled WGS sequence"/>
</dbReference>